<name>A0A381SFU0_9ZZZZ</name>
<dbReference type="AlphaFoldDB" id="A0A381SFU0"/>
<gene>
    <name evidence="2" type="ORF">METZ01_LOCUS55035</name>
</gene>
<reference evidence="2" key="1">
    <citation type="submission" date="2018-05" db="EMBL/GenBank/DDBJ databases">
        <authorList>
            <person name="Lanie J.A."/>
            <person name="Ng W.-L."/>
            <person name="Kazmierczak K.M."/>
            <person name="Andrzejewski T.M."/>
            <person name="Davidsen T.M."/>
            <person name="Wayne K.J."/>
            <person name="Tettelin H."/>
            <person name="Glass J.I."/>
            <person name="Rusch D."/>
            <person name="Podicherti R."/>
            <person name="Tsui H.-C.T."/>
            <person name="Winkler M.E."/>
        </authorList>
    </citation>
    <scope>NUCLEOTIDE SEQUENCE</scope>
</reference>
<keyword evidence="1" id="KW-1133">Transmembrane helix</keyword>
<evidence type="ECO:0000313" key="2">
    <source>
        <dbReference type="EMBL" id="SVA02181.1"/>
    </source>
</evidence>
<feature type="transmembrane region" description="Helical" evidence="1">
    <location>
        <begin position="12"/>
        <end position="30"/>
    </location>
</feature>
<feature type="transmembrane region" description="Helical" evidence="1">
    <location>
        <begin position="137"/>
        <end position="156"/>
    </location>
</feature>
<accession>A0A381SFU0</accession>
<evidence type="ECO:0000256" key="1">
    <source>
        <dbReference type="SAM" id="Phobius"/>
    </source>
</evidence>
<keyword evidence="1" id="KW-0472">Membrane</keyword>
<proteinExistence type="predicted"/>
<feature type="transmembrane region" description="Helical" evidence="1">
    <location>
        <begin position="36"/>
        <end position="54"/>
    </location>
</feature>
<sequence>MRRQHIYRGLIQLTYTAFAGLVVFFLVDWLTNMPYAVRLCAWVAALVYGIVWFIRKPLRASRQPVDVQQIGLLIEQRFPELHSRMISTLQFQSEDGVGKAMSVDLVEGVLDQTFHQLPNIKMDSIVDMAALKRGLKYLGISILLIGAAGGIGQAYFGAFIQRLVMPSAEYPTKTQIMEVNAPEVIPIDTPFSMHIRAGGRIPRVGHVEVRNEEGFTSNIELSLDKGANDLFTVEMPGLSEAVTYTVYLGDARHGPVSLNPVARPHIKTLTLEVVPPAYTGEPREQLQTGSARVIYGSVLTLRIEPTQRLKTLELVSSDDSKELPTMTRTDNGAWETTLSARNSLVYTVAMVAETGLSNATLPHYRITVRPDKAPVIRITKPSLVNELAAISKLPLAFEVTDDFQLGAVTIFYEILQSSLLGEENDKPRQGTVFKRIPVTGKKLQFNGFWDNAIAQPEPGQQIRVWIEAQDKCVDGAHLTRSNDFTVTVITAQEYRTMLVQRLQETVDPAAELILDVRSSKRKLQKIDKQ</sequence>
<protein>
    <submittedName>
        <fullName evidence="2">Uncharacterized protein</fullName>
    </submittedName>
</protein>
<dbReference type="EMBL" id="UINC01002979">
    <property type="protein sequence ID" value="SVA02181.1"/>
    <property type="molecule type" value="Genomic_DNA"/>
</dbReference>
<organism evidence="2">
    <name type="scientific">marine metagenome</name>
    <dbReference type="NCBI Taxonomy" id="408172"/>
    <lineage>
        <taxon>unclassified sequences</taxon>
        <taxon>metagenomes</taxon>
        <taxon>ecological metagenomes</taxon>
    </lineage>
</organism>
<keyword evidence="1" id="KW-0812">Transmembrane</keyword>
<dbReference type="Pfam" id="PF13779">
    <property type="entry name" value="DUF4175"/>
    <property type="match status" value="1"/>
</dbReference>
<dbReference type="InterPro" id="IPR012683">
    <property type="entry name" value="CHP02302_TM"/>
</dbReference>